<evidence type="ECO:0000256" key="3">
    <source>
        <dbReference type="ARBA" id="ARBA00023002"/>
    </source>
</evidence>
<dbReference type="GO" id="GO:0008726">
    <property type="term" value="F:alkanesulfonate monooxygenase activity"/>
    <property type="evidence" value="ECO:0007669"/>
    <property type="project" value="TreeGrafter"/>
</dbReference>
<evidence type="ECO:0000256" key="1">
    <source>
        <dbReference type="ARBA" id="ARBA00022630"/>
    </source>
</evidence>
<sequence>MKFGVVLPTYGQGATRLSIVDTALAAEELGFDSIWVTDHLALPQADAERFGHIFEAITTLSYLAASTRQIRLGISALVLPQRNPLEVGKELATLDALSGGRVILAAGIGWSAGEYANLGYEFHNRGKRMDEALKVLRTLWRGGKVISFSGTYYRFEKVVLSPPPVQPGGPPLWVAGDSPIALKRAVYFADGWHPNTQPVEQIRSALQSVRPLILNRPFTVCMRARLQFSPAISTDQPFSGTPEQISQQIHQYQQAGVDYLIFSCNAETQGERERCLKTFQEQVKPRLTQTS</sequence>
<dbReference type="EC" id="1.-.-.-" evidence="6"/>
<evidence type="ECO:0000313" key="6">
    <source>
        <dbReference type="EMBL" id="HGS86422.1"/>
    </source>
</evidence>
<evidence type="ECO:0000259" key="5">
    <source>
        <dbReference type="Pfam" id="PF00296"/>
    </source>
</evidence>
<dbReference type="InterPro" id="IPR050172">
    <property type="entry name" value="SsuD_RutA_monooxygenase"/>
</dbReference>
<evidence type="ECO:0000256" key="4">
    <source>
        <dbReference type="ARBA" id="ARBA00023033"/>
    </source>
</evidence>
<gene>
    <name evidence="6" type="ORF">ENT17_02270</name>
</gene>
<dbReference type="SUPFAM" id="SSF51679">
    <property type="entry name" value="Bacterial luciferase-like"/>
    <property type="match status" value="1"/>
</dbReference>
<dbReference type="InterPro" id="IPR011251">
    <property type="entry name" value="Luciferase-like_dom"/>
</dbReference>
<dbReference type="InterPro" id="IPR036661">
    <property type="entry name" value="Luciferase-like_sf"/>
</dbReference>
<proteinExistence type="predicted"/>
<protein>
    <submittedName>
        <fullName evidence="6">TIGR03619 family F420-dependent LLM class oxidoreductase</fullName>
        <ecNumber evidence="6">1.-.-.-</ecNumber>
    </submittedName>
</protein>
<accession>A0A7C4KY74</accession>
<dbReference type="InterPro" id="IPR019921">
    <property type="entry name" value="Lucif-like_OxRdtase_Rv2161c"/>
</dbReference>
<keyword evidence="2" id="KW-0288">FMN</keyword>
<keyword evidence="1" id="KW-0285">Flavoprotein</keyword>
<evidence type="ECO:0000256" key="2">
    <source>
        <dbReference type="ARBA" id="ARBA00022643"/>
    </source>
</evidence>
<dbReference type="AlphaFoldDB" id="A0A7C4KY74"/>
<feature type="domain" description="Luciferase-like" evidence="5">
    <location>
        <begin position="1"/>
        <end position="210"/>
    </location>
</feature>
<dbReference type="NCBIfam" id="TIGR03619">
    <property type="entry name" value="F420_Rv2161c"/>
    <property type="match status" value="1"/>
</dbReference>
<organism evidence="6">
    <name type="scientific">Bellilinea caldifistulae</name>
    <dbReference type="NCBI Taxonomy" id="360411"/>
    <lineage>
        <taxon>Bacteria</taxon>
        <taxon>Bacillati</taxon>
        <taxon>Chloroflexota</taxon>
        <taxon>Anaerolineae</taxon>
        <taxon>Anaerolineales</taxon>
        <taxon>Anaerolineaceae</taxon>
        <taxon>Bellilinea</taxon>
    </lineage>
</organism>
<dbReference type="EMBL" id="DSXR01000031">
    <property type="protein sequence ID" value="HGS86422.1"/>
    <property type="molecule type" value="Genomic_DNA"/>
</dbReference>
<dbReference type="PANTHER" id="PTHR42847:SF4">
    <property type="entry name" value="ALKANESULFONATE MONOOXYGENASE-RELATED"/>
    <property type="match status" value="1"/>
</dbReference>
<dbReference type="GO" id="GO:0046306">
    <property type="term" value="P:alkanesulfonate catabolic process"/>
    <property type="evidence" value="ECO:0007669"/>
    <property type="project" value="TreeGrafter"/>
</dbReference>
<dbReference type="PANTHER" id="PTHR42847">
    <property type="entry name" value="ALKANESULFONATE MONOOXYGENASE"/>
    <property type="match status" value="1"/>
</dbReference>
<reference evidence="6" key="1">
    <citation type="journal article" date="2020" name="mSystems">
        <title>Genome- and Community-Level Interaction Insights into Carbon Utilization and Element Cycling Functions of Hydrothermarchaeota in Hydrothermal Sediment.</title>
        <authorList>
            <person name="Zhou Z."/>
            <person name="Liu Y."/>
            <person name="Xu W."/>
            <person name="Pan J."/>
            <person name="Luo Z.H."/>
            <person name="Li M."/>
        </authorList>
    </citation>
    <scope>NUCLEOTIDE SEQUENCE [LARGE SCALE GENOMIC DNA]</scope>
    <source>
        <strain evidence="6">SpSt-556</strain>
    </source>
</reference>
<keyword evidence="3 6" id="KW-0560">Oxidoreductase</keyword>
<dbReference type="Pfam" id="PF00296">
    <property type="entry name" value="Bac_luciferase"/>
    <property type="match status" value="1"/>
</dbReference>
<comment type="caution">
    <text evidence="6">The sequence shown here is derived from an EMBL/GenBank/DDBJ whole genome shotgun (WGS) entry which is preliminary data.</text>
</comment>
<name>A0A7C4KY74_9CHLR</name>
<keyword evidence="4" id="KW-0503">Monooxygenase</keyword>
<dbReference type="Gene3D" id="3.20.20.30">
    <property type="entry name" value="Luciferase-like domain"/>
    <property type="match status" value="1"/>
</dbReference>